<dbReference type="EMBL" id="JH823219">
    <property type="protein sequence ID" value="EKC34733.1"/>
    <property type="molecule type" value="Genomic_DNA"/>
</dbReference>
<dbReference type="AlphaFoldDB" id="K1QLG4"/>
<name>K1QLG4_MAGGI</name>
<evidence type="ECO:0000313" key="1">
    <source>
        <dbReference type="EMBL" id="EKC34733.1"/>
    </source>
</evidence>
<reference evidence="1" key="1">
    <citation type="journal article" date="2012" name="Nature">
        <title>The oyster genome reveals stress adaptation and complexity of shell formation.</title>
        <authorList>
            <person name="Zhang G."/>
            <person name="Fang X."/>
            <person name="Guo X."/>
            <person name="Li L."/>
            <person name="Luo R."/>
            <person name="Xu F."/>
            <person name="Yang P."/>
            <person name="Zhang L."/>
            <person name="Wang X."/>
            <person name="Qi H."/>
            <person name="Xiong Z."/>
            <person name="Que H."/>
            <person name="Xie Y."/>
            <person name="Holland P.W."/>
            <person name="Paps J."/>
            <person name="Zhu Y."/>
            <person name="Wu F."/>
            <person name="Chen Y."/>
            <person name="Wang J."/>
            <person name="Peng C."/>
            <person name="Meng J."/>
            <person name="Yang L."/>
            <person name="Liu J."/>
            <person name="Wen B."/>
            <person name="Zhang N."/>
            <person name="Huang Z."/>
            <person name="Zhu Q."/>
            <person name="Feng Y."/>
            <person name="Mount A."/>
            <person name="Hedgecock D."/>
            <person name="Xu Z."/>
            <person name="Liu Y."/>
            <person name="Domazet-Loso T."/>
            <person name="Du Y."/>
            <person name="Sun X."/>
            <person name="Zhang S."/>
            <person name="Liu B."/>
            <person name="Cheng P."/>
            <person name="Jiang X."/>
            <person name="Li J."/>
            <person name="Fan D."/>
            <person name="Wang W."/>
            <person name="Fu W."/>
            <person name="Wang T."/>
            <person name="Wang B."/>
            <person name="Zhang J."/>
            <person name="Peng Z."/>
            <person name="Li Y."/>
            <person name="Li N."/>
            <person name="Wang J."/>
            <person name="Chen M."/>
            <person name="He Y."/>
            <person name="Tan F."/>
            <person name="Song X."/>
            <person name="Zheng Q."/>
            <person name="Huang R."/>
            <person name="Yang H."/>
            <person name="Du X."/>
            <person name="Chen L."/>
            <person name="Yang M."/>
            <person name="Gaffney P.M."/>
            <person name="Wang S."/>
            <person name="Luo L."/>
            <person name="She Z."/>
            <person name="Ming Y."/>
            <person name="Huang W."/>
            <person name="Zhang S."/>
            <person name="Huang B."/>
            <person name="Zhang Y."/>
            <person name="Qu T."/>
            <person name="Ni P."/>
            <person name="Miao G."/>
            <person name="Wang J."/>
            <person name="Wang Q."/>
            <person name="Steinberg C.E."/>
            <person name="Wang H."/>
            <person name="Li N."/>
            <person name="Qian L."/>
            <person name="Zhang G."/>
            <person name="Li Y."/>
            <person name="Yang H."/>
            <person name="Liu X."/>
            <person name="Wang J."/>
            <person name="Yin Y."/>
            <person name="Wang J."/>
        </authorList>
    </citation>
    <scope>NUCLEOTIDE SEQUENCE [LARGE SCALE GENOMIC DNA]</scope>
    <source>
        <strain evidence="1">05x7-T-G4-1.051#20</strain>
    </source>
</reference>
<protein>
    <submittedName>
        <fullName evidence="1">Uncharacterized protein</fullName>
    </submittedName>
</protein>
<gene>
    <name evidence="1" type="ORF">CGI_10021715</name>
</gene>
<accession>K1QLG4</accession>
<sequence length="157" mass="17537">MRCLSPWSIVAVSAALAVVVSITPDTYFECEQYRGDQWDQIDKTNRECMREDVDGVDTMFCRHWECAQLTCPEEKQLTWMDGCKSCPGFCSSGGTIYPEGSNFICADNTNYCSCMEGVALSSYTTPNAGESTKSMGGVDSTICSSRFFPLRKQEEFR</sequence>
<dbReference type="HOGENOM" id="CLU_1679650_0_0_1"/>
<proteinExistence type="predicted"/>
<dbReference type="InParanoid" id="K1QLG4"/>
<organism evidence="1">
    <name type="scientific">Magallana gigas</name>
    <name type="common">Pacific oyster</name>
    <name type="synonym">Crassostrea gigas</name>
    <dbReference type="NCBI Taxonomy" id="29159"/>
    <lineage>
        <taxon>Eukaryota</taxon>
        <taxon>Metazoa</taxon>
        <taxon>Spiralia</taxon>
        <taxon>Lophotrochozoa</taxon>
        <taxon>Mollusca</taxon>
        <taxon>Bivalvia</taxon>
        <taxon>Autobranchia</taxon>
        <taxon>Pteriomorphia</taxon>
        <taxon>Ostreida</taxon>
        <taxon>Ostreoidea</taxon>
        <taxon>Ostreidae</taxon>
        <taxon>Magallana</taxon>
    </lineage>
</organism>